<dbReference type="AlphaFoldDB" id="A0A182J1K9"/>
<dbReference type="PROSITE" id="PS00256">
    <property type="entry name" value="AKH"/>
    <property type="match status" value="1"/>
</dbReference>
<feature type="region of interest" description="Disordered" evidence="9">
    <location>
        <begin position="206"/>
        <end position="227"/>
    </location>
</feature>
<accession>A0A182J1K9</accession>
<dbReference type="InterPro" id="IPR002047">
    <property type="entry name" value="Adipokinetic_hormone_CS"/>
</dbReference>
<evidence type="ECO:0000313" key="10">
    <source>
        <dbReference type="EnsemblMetazoa" id="AATE009612-PA.1"/>
    </source>
</evidence>
<keyword evidence="3" id="KW-0964">Secreted</keyword>
<keyword evidence="5" id="KW-0732">Signal</keyword>
<keyword evidence="4" id="KW-0372">Hormone</keyword>
<dbReference type="VEuPathDB" id="VectorBase:AATE009612"/>
<evidence type="ECO:0000256" key="2">
    <source>
        <dbReference type="ARBA" id="ARBA00006145"/>
    </source>
</evidence>
<dbReference type="InterPro" id="IPR010475">
    <property type="entry name" value="AKH/RPCH_hormone"/>
</dbReference>
<evidence type="ECO:0000256" key="4">
    <source>
        <dbReference type="ARBA" id="ARBA00022702"/>
    </source>
</evidence>
<dbReference type="GO" id="GO:0005576">
    <property type="term" value="C:extracellular region"/>
    <property type="evidence" value="ECO:0007669"/>
    <property type="project" value="UniProtKB-SubCell"/>
</dbReference>
<proteinExistence type="inferred from homology"/>
<evidence type="ECO:0000256" key="7">
    <source>
        <dbReference type="ARBA" id="ARBA00023283"/>
    </source>
</evidence>
<evidence type="ECO:0000256" key="3">
    <source>
        <dbReference type="ARBA" id="ARBA00022525"/>
    </source>
</evidence>
<comment type="subcellular location">
    <subcellularLocation>
        <location evidence="1">Secreted</location>
    </subcellularLocation>
</comment>
<reference evidence="10" key="1">
    <citation type="submission" date="2022-08" db="UniProtKB">
        <authorList>
            <consortium name="EnsemblMetazoa"/>
        </authorList>
    </citation>
    <scope>IDENTIFICATION</scope>
    <source>
        <strain evidence="10">EBRO</strain>
    </source>
</reference>
<keyword evidence="7" id="KW-0873">Pyrrolidone carboxylic acid</keyword>
<keyword evidence="6" id="KW-0027">Amidation</keyword>
<evidence type="ECO:0000256" key="6">
    <source>
        <dbReference type="ARBA" id="ARBA00022815"/>
    </source>
</evidence>
<comment type="similarity">
    <text evidence="2">Belongs to the AKH/HRTH/RPCH family.</text>
</comment>
<dbReference type="EnsemblMetazoa" id="AATE009612-RA">
    <property type="protein sequence ID" value="AATE009612-PA.1"/>
    <property type="gene ID" value="AATE009612"/>
</dbReference>
<evidence type="ECO:0000256" key="8">
    <source>
        <dbReference type="ARBA" id="ARBA00023320"/>
    </source>
</evidence>
<evidence type="ECO:0000256" key="1">
    <source>
        <dbReference type="ARBA" id="ARBA00004613"/>
    </source>
</evidence>
<dbReference type="Pfam" id="PF06377">
    <property type="entry name" value="Adipokin_hormo"/>
    <property type="match status" value="1"/>
</dbReference>
<sequence length="227" mass="24755">MSQMFHGRDPAIHFPPVTRLGNRGDADDDDDDAPCTVFRTQRLERSCTEARGGEEVRALHGKVSLVTSNRMIDICIRRAGIMVGNGGWENKDEQESGRGFALHGIDSATIERMVKSIKESSSRHVVAKIFLLVVLCAVLFPAPGSSQVTFSRDWNAGKRALPDSSNGAGECGAIWRSVNNLCAAVTKNIQHLTLCETRSLLKSLQNDESSMESSSGNNLPIFTNSHI</sequence>
<dbReference type="GO" id="GO:0005179">
    <property type="term" value="F:hormone activity"/>
    <property type="evidence" value="ECO:0007669"/>
    <property type="project" value="UniProtKB-KW"/>
</dbReference>
<feature type="compositionally biased region" description="Basic and acidic residues" evidence="9">
    <location>
        <begin position="1"/>
        <end position="11"/>
    </location>
</feature>
<name>A0A182J1K9_ANOAO</name>
<keyword evidence="8" id="KW-0527">Neuropeptide</keyword>
<organism evidence="10">
    <name type="scientific">Anopheles atroparvus</name>
    <name type="common">European mosquito</name>
    <dbReference type="NCBI Taxonomy" id="41427"/>
    <lineage>
        <taxon>Eukaryota</taxon>
        <taxon>Metazoa</taxon>
        <taxon>Ecdysozoa</taxon>
        <taxon>Arthropoda</taxon>
        <taxon>Hexapoda</taxon>
        <taxon>Insecta</taxon>
        <taxon>Pterygota</taxon>
        <taxon>Neoptera</taxon>
        <taxon>Endopterygota</taxon>
        <taxon>Diptera</taxon>
        <taxon>Nematocera</taxon>
        <taxon>Culicoidea</taxon>
        <taxon>Culicidae</taxon>
        <taxon>Anophelinae</taxon>
        <taxon>Anopheles</taxon>
    </lineage>
</organism>
<evidence type="ECO:0000256" key="9">
    <source>
        <dbReference type="SAM" id="MobiDB-lite"/>
    </source>
</evidence>
<feature type="region of interest" description="Disordered" evidence="9">
    <location>
        <begin position="1"/>
        <end position="32"/>
    </location>
</feature>
<protein>
    <recommendedName>
        <fullName evidence="11">Adipokinetic hormone 2</fullName>
    </recommendedName>
</protein>
<evidence type="ECO:0000256" key="5">
    <source>
        <dbReference type="ARBA" id="ARBA00022729"/>
    </source>
</evidence>
<dbReference type="STRING" id="41427.A0A182J1K9"/>
<dbReference type="GO" id="GO:0007218">
    <property type="term" value="P:neuropeptide signaling pathway"/>
    <property type="evidence" value="ECO:0007669"/>
    <property type="project" value="UniProtKB-KW"/>
</dbReference>
<evidence type="ECO:0008006" key="11">
    <source>
        <dbReference type="Google" id="ProtNLM"/>
    </source>
</evidence>